<dbReference type="Pfam" id="PF01300">
    <property type="entry name" value="Sua5_yciO_yrdC"/>
    <property type="match status" value="1"/>
</dbReference>
<comment type="subunit">
    <text evidence="15">Interacts with RSC1A1.</text>
</comment>
<evidence type="ECO:0000256" key="8">
    <source>
        <dbReference type="ARBA" id="ARBA00022490"/>
    </source>
</evidence>
<sequence>MCSAAIFKLKSTLMANSSLINMAKSLLLNDKVIALPTDTVYGLAASIDSTKGINRLYEIKSRDHNNPLAICLADVDDIAEYAKITIPKSLLYQLLPGAITVIFERTSKLNHSLNPGTKLVAIRIPNNEFVRELCRQSVPIALTSANISSEPSCLNIQAFEHLWPMIDGIFDGGQLGQQDPKGLGSTIVDFSTEGYYRIKRDGCVYKSTVQLIESYHLKRLTS</sequence>
<keyword evidence="9" id="KW-0808">Transferase</keyword>
<keyword evidence="7" id="KW-1003">Cell membrane</keyword>
<dbReference type="PANTHER" id="PTHR17490">
    <property type="entry name" value="SUA5"/>
    <property type="match status" value="1"/>
</dbReference>
<keyword evidence="8" id="KW-0963">Cytoplasm</keyword>
<comment type="catalytic activity">
    <reaction evidence="13">
        <text>L-threonine + hydrogencarbonate + ATP = L-threonylcarbamoyladenylate + diphosphate + H2O</text>
        <dbReference type="Rhea" id="RHEA:36407"/>
        <dbReference type="ChEBI" id="CHEBI:15377"/>
        <dbReference type="ChEBI" id="CHEBI:17544"/>
        <dbReference type="ChEBI" id="CHEBI:30616"/>
        <dbReference type="ChEBI" id="CHEBI:33019"/>
        <dbReference type="ChEBI" id="CHEBI:57926"/>
        <dbReference type="ChEBI" id="CHEBI:73682"/>
        <dbReference type="EC" id="2.7.7.87"/>
    </reaction>
</comment>
<dbReference type="InterPro" id="IPR006070">
    <property type="entry name" value="Sua5-like_dom"/>
</dbReference>
<keyword evidence="11" id="KW-0496">Mitochondrion</keyword>
<dbReference type="NCBIfam" id="TIGR00057">
    <property type="entry name" value="L-threonylcarbamoyladenylate synthase"/>
    <property type="match status" value="1"/>
</dbReference>
<dbReference type="PANTHER" id="PTHR17490:SF10">
    <property type="entry name" value="THREONYLCARBAMOYL-AMP SYNTHASE"/>
    <property type="match status" value="1"/>
</dbReference>
<dbReference type="GO" id="GO:0003725">
    <property type="term" value="F:double-stranded RNA binding"/>
    <property type="evidence" value="ECO:0007669"/>
    <property type="project" value="InterPro"/>
</dbReference>
<dbReference type="KEGG" id="dpte:113797152"/>
<evidence type="ECO:0000313" key="16">
    <source>
        <dbReference type="Proteomes" id="UP000515146"/>
    </source>
</evidence>
<evidence type="ECO:0000256" key="1">
    <source>
        <dbReference type="ARBA" id="ARBA00004173"/>
    </source>
</evidence>
<organism evidence="16 17">
    <name type="scientific">Dermatophagoides pteronyssinus</name>
    <name type="common">European house dust mite</name>
    <dbReference type="NCBI Taxonomy" id="6956"/>
    <lineage>
        <taxon>Eukaryota</taxon>
        <taxon>Metazoa</taxon>
        <taxon>Ecdysozoa</taxon>
        <taxon>Arthropoda</taxon>
        <taxon>Chelicerata</taxon>
        <taxon>Arachnida</taxon>
        <taxon>Acari</taxon>
        <taxon>Acariformes</taxon>
        <taxon>Sarcoptiformes</taxon>
        <taxon>Astigmata</taxon>
        <taxon>Psoroptidia</taxon>
        <taxon>Analgoidea</taxon>
        <taxon>Pyroglyphidae</taxon>
        <taxon>Dermatophagoidinae</taxon>
        <taxon>Dermatophagoides</taxon>
    </lineage>
</organism>
<dbReference type="InterPro" id="IPR017945">
    <property type="entry name" value="DHBP_synth_RibB-like_a/b_dom"/>
</dbReference>
<dbReference type="PROSITE" id="PS51163">
    <property type="entry name" value="YRDC"/>
    <property type="match status" value="1"/>
</dbReference>
<name>A0A6P6YEU6_DERPT</name>
<keyword evidence="12" id="KW-0472">Membrane</keyword>
<dbReference type="GO" id="GO:0006450">
    <property type="term" value="P:regulation of translational fidelity"/>
    <property type="evidence" value="ECO:0007669"/>
    <property type="project" value="TreeGrafter"/>
</dbReference>
<evidence type="ECO:0000256" key="6">
    <source>
        <dbReference type="ARBA" id="ARBA00015492"/>
    </source>
</evidence>
<dbReference type="AlphaFoldDB" id="A0A6P6YEU6"/>
<reference evidence="17" key="1">
    <citation type="submission" date="2025-08" db="UniProtKB">
        <authorList>
            <consortium name="RefSeq"/>
        </authorList>
    </citation>
    <scope>IDENTIFICATION</scope>
    <source>
        <strain evidence="17">Airmid</strain>
    </source>
</reference>
<dbReference type="InterPro" id="IPR050156">
    <property type="entry name" value="TC-AMP_synthase_SUA5"/>
</dbReference>
<comment type="function">
    <text evidence="14">Cytoplasmic and mitochondrial threonylcarbamoyl-AMP synthase required for the formation of a threonylcarbamoyl group on adenosine at position 37 (t(6)A37) in tRNAs that read codons beginning with adenine. Catalyzes the conversion of L-threonine, HCO(3)(-)/CO(2) and ATP to give threonylcarbamoyl-AMP (TC-AMP) as the acyladenylate intermediate, with the release of diphosphate. Participates in t(6)A37 formation in cytoplasmic and mitochondrial tRNAs. May regulate the activity of some transporters.</text>
</comment>
<dbReference type="InParanoid" id="A0A6P6YEU6"/>
<dbReference type="GO" id="GO:0061710">
    <property type="term" value="F:L-threonylcarbamoyladenylate synthase"/>
    <property type="evidence" value="ECO:0007669"/>
    <property type="project" value="UniProtKB-EC"/>
</dbReference>
<keyword evidence="10" id="KW-0809">Transit peptide</keyword>
<dbReference type="GO" id="GO:0005739">
    <property type="term" value="C:mitochondrion"/>
    <property type="evidence" value="ECO:0007669"/>
    <property type="project" value="UniProtKB-SubCell"/>
</dbReference>
<evidence type="ECO:0000256" key="4">
    <source>
        <dbReference type="ARBA" id="ARBA00007663"/>
    </source>
</evidence>
<dbReference type="EC" id="2.7.7.87" evidence="5"/>
<evidence type="ECO:0000256" key="3">
    <source>
        <dbReference type="ARBA" id="ARBA00004496"/>
    </source>
</evidence>
<evidence type="ECO:0000256" key="15">
    <source>
        <dbReference type="ARBA" id="ARBA00063146"/>
    </source>
</evidence>
<evidence type="ECO:0000256" key="12">
    <source>
        <dbReference type="ARBA" id="ARBA00023136"/>
    </source>
</evidence>
<evidence type="ECO:0000256" key="2">
    <source>
        <dbReference type="ARBA" id="ARBA00004202"/>
    </source>
</evidence>
<evidence type="ECO:0000256" key="13">
    <source>
        <dbReference type="ARBA" id="ARBA00048366"/>
    </source>
</evidence>
<dbReference type="OrthoDB" id="3648309at2759"/>
<keyword evidence="16" id="KW-1185">Reference proteome</keyword>
<dbReference type="FunFam" id="3.90.870.10:FF:000007">
    <property type="entry name" value="YrdC N6-threonylcarbamoyltransferase domain containing"/>
    <property type="match status" value="1"/>
</dbReference>
<dbReference type="GO" id="GO:0005886">
    <property type="term" value="C:plasma membrane"/>
    <property type="evidence" value="ECO:0007669"/>
    <property type="project" value="UniProtKB-SubCell"/>
</dbReference>
<dbReference type="OMA" id="YALGCQI"/>
<dbReference type="GO" id="GO:0000049">
    <property type="term" value="F:tRNA binding"/>
    <property type="evidence" value="ECO:0007669"/>
    <property type="project" value="TreeGrafter"/>
</dbReference>
<comment type="similarity">
    <text evidence="4">Belongs to the SUA5 family.</text>
</comment>
<evidence type="ECO:0000256" key="11">
    <source>
        <dbReference type="ARBA" id="ARBA00023128"/>
    </source>
</evidence>
<evidence type="ECO:0000313" key="17">
    <source>
        <dbReference type="RefSeq" id="XP_027203289.1"/>
    </source>
</evidence>
<evidence type="ECO:0000256" key="14">
    <source>
        <dbReference type="ARBA" id="ARBA00058524"/>
    </source>
</evidence>
<dbReference type="Proteomes" id="UP000515146">
    <property type="component" value="Unplaced"/>
</dbReference>
<evidence type="ECO:0000256" key="10">
    <source>
        <dbReference type="ARBA" id="ARBA00022946"/>
    </source>
</evidence>
<dbReference type="GeneID" id="113797152"/>
<dbReference type="CTD" id="3772640"/>
<proteinExistence type="inferred from homology"/>
<dbReference type="FunCoup" id="A0A6P6YEU6">
    <property type="interactions" value="278"/>
</dbReference>
<evidence type="ECO:0000256" key="9">
    <source>
        <dbReference type="ARBA" id="ARBA00022679"/>
    </source>
</evidence>
<evidence type="ECO:0000256" key="5">
    <source>
        <dbReference type="ARBA" id="ARBA00012584"/>
    </source>
</evidence>
<gene>
    <name evidence="17" type="primary">LOC113797152</name>
</gene>
<dbReference type="SUPFAM" id="SSF55821">
    <property type="entry name" value="YrdC/RibB"/>
    <property type="match status" value="1"/>
</dbReference>
<dbReference type="Gene3D" id="3.90.870.10">
    <property type="entry name" value="DHBP synthase"/>
    <property type="match status" value="1"/>
</dbReference>
<accession>A0A6P6YEU6</accession>
<protein>
    <recommendedName>
        <fullName evidence="6">Threonylcarbamoyl-AMP synthase</fullName>
        <ecNumber evidence="5">2.7.7.87</ecNumber>
    </recommendedName>
</protein>
<evidence type="ECO:0000256" key="7">
    <source>
        <dbReference type="ARBA" id="ARBA00022475"/>
    </source>
</evidence>
<comment type="subcellular location">
    <subcellularLocation>
        <location evidence="2">Cell membrane</location>
        <topology evidence="2">Peripheral membrane protein</topology>
    </subcellularLocation>
    <subcellularLocation>
        <location evidence="3">Cytoplasm</location>
    </subcellularLocation>
    <subcellularLocation>
        <location evidence="1">Mitochondrion</location>
    </subcellularLocation>
</comment>
<dbReference type="RefSeq" id="XP_027203289.1">
    <property type="nucleotide sequence ID" value="XM_027347488.1"/>
</dbReference>